<evidence type="ECO:0000259" key="2">
    <source>
        <dbReference type="Pfam" id="PF01337"/>
    </source>
</evidence>
<accession>A0ABT2UEN7</accession>
<feature type="domain" description="Barstar (barnase inhibitor)" evidence="2">
    <location>
        <begin position="170"/>
        <end position="234"/>
    </location>
</feature>
<dbReference type="Pfam" id="PF01337">
    <property type="entry name" value="Barstar"/>
    <property type="match status" value="1"/>
</dbReference>
<dbReference type="RefSeq" id="WP_262683745.1">
    <property type="nucleotide sequence ID" value="NZ_JAOQIO010000022.1"/>
</dbReference>
<gene>
    <name evidence="3" type="ORF">OB236_09475</name>
</gene>
<dbReference type="Gene3D" id="3.30.370.10">
    <property type="entry name" value="Barstar-like"/>
    <property type="match status" value="1"/>
</dbReference>
<keyword evidence="4" id="KW-1185">Reference proteome</keyword>
<comment type="similarity">
    <text evidence="1">Belongs to the barstar family.</text>
</comment>
<reference evidence="3 4" key="1">
    <citation type="submission" date="2022-09" db="EMBL/GenBank/DDBJ databases">
        <authorList>
            <person name="Han X.L."/>
            <person name="Wang Q."/>
            <person name="Lu T."/>
        </authorList>
    </citation>
    <scope>NUCLEOTIDE SEQUENCE [LARGE SCALE GENOMIC DNA]</scope>
    <source>
        <strain evidence="3 4">WQ 127069</strain>
    </source>
</reference>
<dbReference type="Proteomes" id="UP001652445">
    <property type="component" value="Unassembled WGS sequence"/>
</dbReference>
<comment type="caution">
    <text evidence="3">The sequence shown here is derived from an EMBL/GenBank/DDBJ whole genome shotgun (WGS) entry which is preliminary data.</text>
</comment>
<name>A0ABT2UEN7_9BACL</name>
<evidence type="ECO:0000256" key="1">
    <source>
        <dbReference type="ARBA" id="ARBA00006845"/>
    </source>
</evidence>
<dbReference type="SUPFAM" id="SSF52038">
    <property type="entry name" value="Barstar-related"/>
    <property type="match status" value="1"/>
</dbReference>
<dbReference type="InterPro" id="IPR035905">
    <property type="entry name" value="Barstar-like_sf"/>
</dbReference>
<proteinExistence type="inferred from homology"/>
<dbReference type="EMBL" id="JAOQIO010000022">
    <property type="protein sequence ID" value="MCU6792357.1"/>
    <property type="molecule type" value="Genomic_DNA"/>
</dbReference>
<organism evidence="3 4">
    <name type="scientific">Paenibacillus baimaensis</name>
    <dbReference type="NCBI Taxonomy" id="2982185"/>
    <lineage>
        <taxon>Bacteria</taxon>
        <taxon>Bacillati</taxon>
        <taxon>Bacillota</taxon>
        <taxon>Bacilli</taxon>
        <taxon>Bacillales</taxon>
        <taxon>Paenibacillaceae</taxon>
        <taxon>Paenibacillus</taxon>
    </lineage>
</organism>
<sequence>MENKFSVIDDESGLTVGTCSHITGLTGEDLVLINDESFNIITLMDFQFNEIFKTYCLEKKKYINNLQLIILNKFGTQIGRYYFYLSEPIYFHKFGFWKGRITRLIGILPNTASNEALVLWNSWRVAFPEESDTWINLTYKQRIGWLEVIRLFNGVYSSFDRTKDKKGGTYYLDGVHIRDRASFYCSLGEAINGPGGYFGVCLDSLSDCLCGGFGAQPPFTIQWKNVDLFLNNNHIDNEENKNLNHDNRVYFTSILELFVNNNITVIFSP</sequence>
<evidence type="ECO:0000313" key="3">
    <source>
        <dbReference type="EMBL" id="MCU6792357.1"/>
    </source>
</evidence>
<evidence type="ECO:0000313" key="4">
    <source>
        <dbReference type="Proteomes" id="UP001652445"/>
    </source>
</evidence>
<protein>
    <submittedName>
        <fullName evidence="3">Barstar family protein</fullName>
    </submittedName>
</protein>
<dbReference type="InterPro" id="IPR000468">
    <property type="entry name" value="Barstar"/>
</dbReference>